<accession>A0AAW0H458</accession>
<proteinExistence type="predicted"/>
<gene>
    <name evidence="1" type="ORF">U0070_002475</name>
</gene>
<keyword evidence="2" id="KW-1185">Reference proteome</keyword>
<dbReference type="Proteomes" id="UP001488838">
    <property type="component" value="Unassembled WGS sequence"/>
</dbReference>
<name>A0AAW0H458_MYOGA</name>
<comment type="caution">
    <text evidence="1">The sequence shown here is derived from an EMBL/GenBank/DDBJ whole genome shotgun (WGS) entry which is preliminary data.</text>
</comment>
<organism evidence="1 2">
    <name type="scientific">Myodes glareolus</name>
    <name type="common">Bank vole</name>
    <name type="synonym">Clethrionomys glareolus</name>
    <dbReference type="NCBI Taxonomy" id="447135"/>
    <lineage>
        <taxon>Eukaryota</taxon>
        <taxon>Metazoa</taxon>
        <taxon>Chordata</taxon>
        <taxon>Craniata</taxon>
        <taxon>Vertebrata</taxon>
        <taxon>Euteleostomi</taxon>
        <taxon>Mammalia</taxon>
        <taxon>Eutheria</taxon>
        <taxon>Euarchontoglires</taxon>
        <taxon>Glires</taxon>
        <taxon>Rodentia</taxon>
        <taxon>Myomorpha</taxon>
        <taxon>Muroidea</taxon>
        <taxon>Cricetidae</taxon>
        <taxon>Arvicolinae</taxon>
        <taxon>Myodes</taxon>
    </lineage>
</organism>
<dbReference type="AlphaFoldDB" id="A0AAW0H458"/>
<sequence>MRICKVHGIQILKTGQNEIGYPCHQLPSSEEIWIRIVMLVKTDVHQCSSNNIELEQYTKNTRVCTPRILILKPCQNRLLKTTVSTSFKFAKATSVSTAANAIIVSPSAIIKPEHQKKGISIKKSDTRPIYTNYTSTAATSQQQNCCHILGILPLDDANWVLPCAQEKPGEPGSELRGRFLAKG</sequence>
<protein>
    <submittedName>
        <fullName evidence="1">Uncharacterized protein</fullName>
    </submittedName>
</protein>
<evidence type="ECO:0000313" key="2">
    <source>
        <dbReference type="Proteomes" id="UP001488838"/>
    </source>
</evidence>
<dbReference type="EMBL" id="JBBHLL010000860">
    <property type="protein sequence ID" value="KAK7797302.1"/>
    <property type="molecule type" value="Genomic_DNA"/>
</dbReference>
<reference evidence="1 2" key="1">
    <citation type="journal article" date="2023" name="bioRxiv">
        <title>Conserved and derived expression patterns and positive selection on dental genes reveal complex evolutionary context of ever-growing rodent molars.</title>
        <authorList>
            <person name="Calamari Z.T."/>
            <person name="Song A."/>
            <person name="Cohen E."/>
            <person name="Akter M."/>
            <person name="Roy R.D."/>
            <person name="Hallikas O."/>
            <person name="Christensen M.M."/>
            <person name="Li P."/>
            <person name="Marangoni P."/>
            <person name="Jernvall J."/>
            <person name="Klein O.D."/>
        </authorList>
    </citation>
    <scope>NUCLEOTIDE SEQUENCE [LARGE SCALE GENOMIC DNA]</scope>
    <source>
        <strain evidence="1">V071</strain>
    </source>
</reference>
<evidence type="ECO:0000313" key="1">
    <source>
        <dbReference type="EMBL" id="KAK7797302.1"/>
    </source>
</evidence>